<gene>
    <name evidence="1" type="ORF">SPARVUS_LOCUS4680449</name>
</gene>
<organism evidence="1 2">
    <name type="scientific">Staurois parvus</name>
    <dbReference type="NCBI Taxonomy" id="386267"/>
    <lineage>
        <taxon>Eukaryota</taxon>
        <taxon>Metazoa</taxon>
        <taxon>Chordata</taxon>
        <taxon>Craniata</taxon>
        <taxon>Vertebrata</taxon>
        <taxon>Euteleostomi</taxon>
        <taxon>Amphibia</taxon>
        <taxon>Batrachia</taxon>
        <taxon>Anura</taxon>
        <taxon>Neobatrachia</taxon>
        <taxon>Ranoidea</taxon>
        <taxon>Ranidae</taxon>
        <taxon>Staurois</taxon>
    </lineage>
</organism>
<proteinExistence type="predicted"/>
<reference evidence="1" key="1">
    <citation type="submission" date="2023-05" db="EMBL/GenBank/DDBJ databases">
        <authorList>
            <person name="Stuckert A."/>
        </authorList>
    </citation>
    <scope>NUCLEOTIDE SEQUENCE</scope>
</reference>
<sequence length="75" mass="7929">PSSAAHLCPVVPPTCAQHLYHQSVPSSWASQCPAVGPVSAQQCHQSVPSIAVSQCRLSVLTISTHHQCRLSVPPH</sequence>
<accession>A0ABN9CB13</accession>
<feature type="non-terminal residue" evidence="1">
    <location>
        <position position="1"/>
    </location>
</feature>
<keyword evidence="2" id="KW-1185">Reference proteome</keyword>
<dbReference type="EMBL" id="CATNWA010009014">
    <property type="protein sequence ID" value="CAI9557264.1"/>
    <property type="molecule type" value="Genomic_DNA"/>
</dbReference>
<name>A0ABN9CB13_9NEOB</name>
<evidence type="ECO:0000313" key="1">
    <source>
        <dbReference type="EMBL" id="CAI9557264.1"/>
    </source>
</evidence>
<protein>
    <submittedName>
        <fullName evidence="1">Uncharacterized protein</fullName>
    </submittedName>
</protein>
<comment type="caution">
    <text evidence="1">The sequence shown here is derived from an EMBL/GenBank/DDBJ whole genome shotgun (WGS) entry which is preliminary data.</text>
</comment>
<dbReference type="Proteomes" id="UP001162483">
    <property type="component" value="Unassembled WGS sequence"/>
</dbReference>
<evidence type="ECO:0000313" key="2">
    <source>
        <dbReference type="Proteomes" id="UP001162483"/>
    </source>
</evidence>